<dbReference type="EMBL" id="SDEE01000637">
    <property type="protein sequence ID" value="RXW14835.1"/>
    <property type="molecule type" value="Genomic_DNA"/>
</dbReference>
<dbReference type="InterPro" id="IPR037221">
    <property type="entry name" value="H-type_lectin_dom_sf"/>
</dbReference>
<feature type="signal peptide" evidence="1">
    <location>
        <begin position="1"/>
        <end position="19"/>
    </location>
</feature>
<evidence type="ECO:0008006" key="7">
    <source>
        <dbReference type="Google" id="ProtNLM"/>
    </source>
</evidence>
<evidence type="ECO:0000259" key="2">
    <source>
        <dbReference type="Pfam" id="PF09362"/>
    </source>
</evidence>
<evidence type="ECO:0000313" key="5">
    <source>
        <dbReference type="EMBL" id="RXW14835.1"/>
    </source>
</evidence>
<comment type="caution">
    <text evidence="5">The sequence shown here is derived from an EMBL/GenBank/DDBJ whole genome shotgun (WGS) entry which is preliminary data.</text>
</comment>
<feature type="domain" description="DUF1996" evidence="2">
    <location>
        <begin position="34"/>
        <end position="300"/>
    </location>
</feature>
<dbReference type="InterPro" id="IPR006616">
    <property type="entry name" value="DM9_repeat"/>
</dbReference>
<proteinExistence type="predicted"/>
<evidence type="ECO:0000259" key="3">
    <source>
        <dbReference type="Pfam" id="PF09458"/>
    </source>
</evidence>
<evidence type="ECO:0000256" key="1">
    <source>
        <dbReference type="SAM" id="SignalP"/>
    </source>
</evidence>
<dbReference type="GO" id="GO:0030246">
    <property type="term" value="F:carbohydrate binding"/>
    <property type="evidence" value="ECO:0007669"/>
    <property type="project" value="InterPro"/>
</dbReference>
<keyword evidence="6" id="KW-1185">Reference proteome</keyword>
<dbReference type="InterPro" id="IPR018712">
    <property type="entry name" value="Tle1-like_cat"/>
</dbReference>
<dbReference type="Pfam" id="PF09994">
    <property type="entry name" value="T6SS_Tle1-like_cat"/>
    <property type="match status" value="1"/>
</dbReference>
<dbReference type="Pfam" id="PF11901">
    <property type="entry name" value="DM9"/>
    <property type="match status" value="1"/>
</dbReference>
<evidence type="ECO:0000313" key="6">
    <source>
        <dbReference type="Proteomes" id="UP000290288"/>
    </source>
</evidence>
<feature type="chain" id="PRO_5020880342" description="DUF1996 domain-containing protein" evidence="1">
    <location>
        <begin position="20"/>
        <end position="1108"/>
    </location>
</feature>
<feature type="domain" description="H-type lectin" evidence="3">
    <location>
        <begin position="1036"/>
        <end position="1100"/>
    </location>
</feature>
<dbReference type="PANTHER" id="PTHR43662">
    <property type="match status" value="1"/>
</dbReference>
<accession>A0A4Q2D979</accession>
<dbReference type="SUPFAM" id="SSF141086">
    <property type="entry name" value="Agglutinin HPA-like"/>
    <property type="match status" value="2"/>
</dbReference>
<dbReference type="InterPro" id="IPR018535">
    <property type="entry name" value="DUF1996"/>
</dbReference>
<dbReference type="PANTHER" id="PTHR43662:SF3">
    <property type="entry name" value="DOMAIN PROTEIN, PUTATIVE (AFU_ORTHOLOGUE AFUA_6G11970)-RELATED"/>
    <property type="match status" value="1"/>
</dbReference>
<sequence>MSRFKLGLSLLAIATQVQAVLRFGCSQLVTQRFDPLVTPGQVAPHIHQIIGGNAFNLTMHPDLDLPELATCTTCRFKEDLSNYWTAVMYFKHPNGSYLRVPQIPNHYTGAPDGGMTIYYIQPPGNGPENKVTAFPKGFRMITGNPMLRSKRTDIDPTSPEAWALSFRCWETGDFFGPDNSFAPGAGPYDTVGLPTKMCPTGIRANIFFPSCWDGKTLDTPDHHSHVAFLQGKVDPGRGIFFFNGTCPSTHPVRVPLLFYETYWATHLFKDVWPTDGSQPLVLSMGDPTGYGQHGDYVFGWEGDSLQRAMDNCRDAFGWPEACSSELTILTDEEINQCLQRAQVDEDIGESQYSRGTTLTFVRGQVEVANPNTHIEAHFAFAKLRKSLYVSNVGLLQVEDMKQFYKAWLASWYGPGPSDIPEGTRHPQIKCLGIFDYVDIQENLVSPSGARDQPLPRCVQNTFHALALHENRGLFNPKLFTIPGESIDRTRVFRQIWFPGSHSDVGGGYEFSDLSHIPLIWMAGEIAQRDLFSLDLDSILQTRKITTGVWAGGDPHDAYDETPFLLKAQMGLQDRLKSGDISSTDLFHSSVLTNATYIFREGSTPTKTILKFTDLVEKFESGWTPRTSPLSPFEERCKQSWGTAPIIPGPICEVVRNDLYDYTSTLYWVTGSPASLAQRKDLVKGGVTTSGQQAWVARAKYQNVLYPGYAFQDFSAAHIGYEGNEVLVNEFEALACLQAENVEWIQVPGLFDLGKLRGATPVVGGYDVNKLPVFIARGLVPKGTTLTGKVSSGHRALIPYAGSDRESTDYWTYSVLVHNTKTFQLGAFQSGNDWTVVPPNFWNTFTFDTSTFHSTASPSFFIGLRYIDLGTHVPSMGIKAYVEESFNQHTCKIGPCPAANTLFNGGLDWLVTDITPEFQMGVFDTAELPHMPNPPVPGIGNVVHRIEFKTPHPAIPKVIVCLTGFETYSSTRCSLKAYATDIDRRGFTLNITTGSSEVSMLFATVNWLAVAEDLPSIAVGGFSTENEAQGSVSNGGQVEFGRWFKRPPKVLVGLNGFDCSGRANMRVNTKVEEIQVDGMRWKFEPWADTVLGSASAAFLAIEMPEESRD</sequence>
<feature type="domain" description="H-type lectin" evidence="3">
    <location>
        <begin position="943"/>
        <end position="1009"/>
    </location>
</feature>
<dbReference type="Pfam" id="PF09458">
    <property type="entry name" value="H_lectin"/>
    <property type="match status" value="2"/>
</dbReference>
<dbReference type="Gene3D" id="2.60.40.2080">
    <property type="match status" value="2"/>
</dbReference>
<dbReference type="Proteomes" id="UP000290288">
    <property type="component" value="Unassembled WGS sequence"/>
</dbReference>
<dbReference type="AlphaFoldDB" id="A0A4Q2D979"/>
<evidence type="ECO:0000259" key="4">
    <source>
        <dbReference type="Pfam" id="PF09994"/>
    </source>
</evidence>
<dbReference type="STRING" id="2316362.A0A4Q2D979"/>
<gene>
    <name evidence="5" type="ORF">EST38_g11018</name>
</gene>
<protein>
    <recommendedName>
        <fullName evidence="7">DUF1996 domain-containing protein</fullName>
    </recommendedName>
</protein>
<keyword evidence="1" id="KW-0732">Signal</keyword>
<feature type="domain" description="T6SS Phospholipase effector Tle1-like catalytic" evidence="4">
    <location>
        <begin position="424"/>
        <end position="523"/>
    </location>
</feature>
<reference evidence="5 6" key="1">
    <citation type="submission" date="2019-01" db="EMBL/GenBank/DDBJ databases">
        <title>Draft genome sequence of Psathyrella aberdarensis IHI B618.</title>
        <authorList>
            <person name="Buettner E."/>
            <person name="Kellner H."/>
        </authorList>
    </citation>
    <scope>NUCLEOTIDE SEQUENCE [LARGE SCALE GENOMIC DNA]</scope>
    <source>
        <strain evidence="5 6">IHI B618</strain>
    </source>
</reference>
<dbReference type="InterPro" id="IPR019019">
    <property type="entry name" value="H-type_lectin_domain"/>
</dbReference>
<dbReference type="OrthoDB" id="3057168at2759"/>
<organism evidence="5 6">
    <name type="scientific">Candolleomyces aberdarensis</name>
    <dbReference type="NCBI Taxonomy" id="2316362"/>
    <lineage>
        <taxon>Eukaryota</taxon>
        <taxon>Fungi</taxon>
        <taxon>Dikarya</taxon>
        <taxon>Basidiomycota</taxon>
        <taxon>Agaricomycotina</taxon>
        <taxon>Agaricomycetes</taxon>
        <taxon>Agaricomycetidae</taxon>
        <taxon>Agaricales</taxon>
        <taxon>Agaricineae</taxon>
        <taxon>Psathyrellaceae</taxon>
        <taxon>Candolleomyces</taxon>
    </lineage>
</organism>
<dbReference type="Pfam" id="PF09362">
    <property type="entry name" value="DUF1996"/>
    <property type="match status" value="1"/>
</dbReference>
<dbReference type="SMART" id="SM00696">
    <property type="entry name" value="DM9"/>
    <property type="match status" value="2"/>
</dbReference>
<name>A0A4Q2D979_9AGAR</name>
<dbReference type="GO" id="GO:0007155">
    <property type="term" value="P:cell adhesion"/>
    <property type="evidence" value="ECO:0007669"/>
    <property type="project" value="InterPro"/>
</dbReference>